<evidence type="ECO:0000259" key="2">
    <source>
        <dbReference type="SMART" id="SM00317"/>
    </source>
</evidence>
<dbReference type="GeneID" id="9810243"/>
<dbReference type="PANTHER" id="PTHR46462:SF3">
    <property type="entry name" value="UPSET, ISOFORM A"/>
    <property type="match status" value="1"/>
</dbReference>
<dbReference type="CDD" id="cd10529">
    <property type="entry name" value="SET_SETD5-like"/>
    <property type="match status" value="1"/>
</dbReference>
<dbReference type="SUPFAM" id="SSF82199">
    <property type="entry name" value="SET domain"/>
    <property type="match status" value="1"/>
</dbReference>
<dbReference type="PANTHER" id="PTHR46462">
    <property type="entry name" value="UPSET, ISOFORM A"/>
    <property type="match status" value="1"/>
</dbReference>
<name>A0A6A5GN69_CAERE</name>
<dbReference type="Pfam" id="PF00856">
    <property type="entry name" value="SET"/>
    <property type="match status" value="1"/>
</dbReference>
<sequence length="448" mass="50628">MQYFSKSGKLRIRTIPNCNEKSTLSTVLKGAVNEYTPIVKGFIHPKLVGERPAGVREKVFTFRKKQKARLIDEDDKKQGVIVREDIGTGGWILEMTGRIYLESEAKERSEMEGENCHHLYDGIKLGGDKEQICMSVWRTETVGKYIRRSCQPTCELRHLFGSELHLIVIARKPMKRGDEVTLALESDCVDFKEQLKCIHHRWNPEDCPLEKQRLLRKAQKESPAAYTTVVTLTDSGDEIENIEPIAPRLAGFARPSSSDASTRPFPVLAAPGVILQGLRENEENLPVAQVPTTSPKLVDPPIICIHPLPLRDPIATSPRAPRLNFPLPSFNFNPLPSTFANPSPPTVTRNTYSEQAEAILRPHFTIPPAHHQEIISNIKNNPRVTKQPFSCNLLLKEDVGKDELLFEMTGYFKKRSEENAERSKRHHIVIDGMPLSLETRQQDTLAKI</sequence>
<reference evidence="3 4" key="1">
    <citation type="submission" date="2019-12" db="EMBL/GenBank/DDBJ databases">
        <title>Chromosome-level assembly of the Caenorhabditis remanei genome.</title>
        <authorList>
            <person name="Teterina A.A."/>
            <person name="Willis J.H."/>
            <person name="Phillips P.C."/>
        </authorList>
    </citation>
    <scope>NUCLEOTIDE SEQUENCE [LARGE SCALE GENOMIC DNA]</scope>
    <source>
        <strain evidence="3 4">PX506</strain>
        <tissue evidence="3">Whole organism</tissue>
    </source>
</reference>
<evidence type="ECO:0000313" key="4">
    <source>
        <dbReference type="Proteomes" id="UP000483820"/>
    </source>
</evidence>
<feature type="domain" description="SET" evidence="2">
    <location>
        <begin position="66"/>
        <end position="191"/>
    </location>
</feature>
<dbReference type="SMART" id="SM00317">
    <property type="entry name" value="SET"/>
    <property type="match status" value="1"/>
</dbReference>
<gene>
    <name evidence="3" type="ORF">GCK72_012448</name>
</gene>
<comment type="caution">
    <text evidence="3">The sequence shown here is derived from an EMBL/GenBank/DDBJ whole genome shotgun (WGS) entry which is preliminary data.</text>
</comment>
<dbReference type="EMBL" id="WUAV01000004">
    <property type="protein sequence ID" value="KAF1755995.1"/>
    <property type="molecule type" value="Genomic_DNA"/>
</dbReference>
<organism evidence="3 4">
    <name type="scientific">Caenorhabditis remanei</name>
    <name type="common">Caenorhabditis vulgaris</name>
    <dbReference type="NCBI Taxonomy" id="31234"/>
    <lineage>
        <taxon>Eukaryota</taxon>
        <taxon>Metazoa</taxon>
        <taxon>Ecdysozoa</taxon>
        <taxon>Nematoda</taxon>
        <taxon>Chromadorea</taxon>
        <taxon>Rhabditida</taxon>
        <taxon>Rhabditina</taxon>
        <taxon>Rhabditomorpha</taxon>
        <taxon>Rhabditoidea</taxon>
        <taxon>Rhabditidae</taxon>
        <taxon>Peloderinae</taxon>
        <taxon>Caenorhabditis</taxon>
    </lineage>
</organism>
<dbReference type="GO" id="GO:0034967">
    <property type="term" value="C:Set3 complex"/>
    <property type="evidence" value="ECO:0007669"/>
    <property type="project" value="TreeGrafter"/>
</dbReference>
<keyword evidence="1" id="KW-0156">Chromatin regulator</keyword>
<dbReference type="CTD" id="9810243"/>
<dbReference type="GO" id="GO:0070210">
    <property type="term" value="C:Rpd3L-Expanded complex"/>
    <property type="evidence" value="ECO:0007669"/>
    <property type="project" value="TreeGrafter"/>
</dbReference>
<proteinExistence type="predicted"/>
<dbReference type="AlphaFoldDB" id="A0A6A5GN69"/>
<dbReference type="Gene3D" id="2.170.270.10">
    <property type="entry name" value="SET domain"/>
    <property type="match status" value="1"/>
</dbReference>
<accession>A0A6A5GN69</accession>
<dbReference type="GO" id="GO:0006325">
    <property type="term" value="P:chromatin organization"/>
    <property type="evidence" value="ECO:0007669"/>
    <property type="project" value="UniProtKB-KW"/>
</dbReference>
<dbReference type="KEGG" id="crq:GCK72_012448"/>
<dbReference type="InterPro" id="IPR001214">
    <property type="entry name" value="SET_dom"/>
</dbReference>
<evidence type="ECO:0000256" key="1">
    <source>
        <dbReference type="ARBA" id="ARBA00022853"/>
    </source>
</evidence>
<evidence type="ECO:0000313" key="3">
    <source>
        <dbReference type="EMBL" id="KAF1755995.1"/>
    </source>
</evidence>
<dbReference type="InterPro" id="IPR046341">
    <property type="entry name" value="SET_dom_sf"/>
</dbReference>
<dbReference type="RefSeq" id="XP_053583896.1">
    <property type="nucleotide sequence ID" value="XM_053729124.1"/>
</dbReference>
<dbReference type="GO" id="GO:0006355">
    <property type="term" value="P:regulation of DNA-templated transcription"/>
    <property type="evidence" value="ECO:0007669"/>
    <property type="project" value="TreeGrafter"/>
</dbReference>
<protein>
    <recommendedName>
        <fullName evidence="2">SET domain-containing protein</fullName>
    </recommendedName>
</protein>
<dbReference type="Proteomes" id="UP000483820">
    <property type="component" value="Chromosome IV"/>
</dbReference>